<dbReference type="PROSITE" id="PS00953">
    <property type="entry name" value="GLYCOSYL_HYDROL_F25_1"/>
    <property type="match status" value="1"/>
</dbReference>
<dbReference type="GO" id="GO:0016052">
    <property type="term" value="P:carbohydrate catabolic process"/>
    <property type="evidence" value="ECO:0007669"/>
    <property type="project" value="TreeGrafter"/>
</dbReference>
<comment type="catalytic activity">
    <reaction evidence="4">
        <text>Hydrolysis of (1-&gt;4)-beta-linkages between N-acetylmuramic acid and N-acetyl-D-glucosamine residues in a peptidoglycan and between N-acetyl-D-glucosamine residues in chitodextrins.</text>
        <dbReference type="EC" id="3.2.1.17"/>
    </reaction>
</comment>
<sequence length="234" mass="27730">MRRTAYIVIAAVLALLLVGGLEFFGFIWHNEVFALPYEVKGLDVSHHQGAIDWEKVGKDKRYRFVFMKATEGKDFVDRRFRRNWEEARRQGLRVGAYHFFSMQSSGEEQARNFIRTVPDEADSLPPVIDVEIPLHHEPEKVRRKLGVLVSDLEEHYGKKPLFYVTYNTYHRYIRDAFPDHGIWIRDVIKHPDLEGRDWLFWQYGHRGRVDGIGTFVDLNVYRGDWKQFQKQFGK</sequence>
<dbReference type="OrthoDB" id="9802228at2"/>
<evidence type="ECO:0000256" key="4">
    <source>
        <dbReference type="RuleBase" id="RU361176"/>
    </source>
</evidence>
<evidence type="ECO:0000256" key="3">
    <source>
        <dbReference type="ARBA" id="ARBA00023295"/>
    </source>
</evidence>
<dbReference type="RefSeq" id="WP_106344575.1">
    <property type="nucleotide sequence ID" value="NZ_PVNE01000006.1"/>
</dbReference>
<gene>
    <name evidence="5" type="ORF">CLV97_106140</name>
</gene>
<evidence type="ECO:0000256" key="2">
    <source>
        <dbReference type="ARBA" id="ARBA00022801"/>
    </source>
</evidence>
<keyword evidence="6" id="KW-1185">Reference proteome</keyword>
<evidence type="ECO:0000313" key="6">
    <source>
        <dbReference type="Proteomes" id="UP000237797"/>
    </source>
</evidence>
<comment type="similarity">
    <text evidence="1 4">Belongs to the glycosyl hydrolase 25 family.</text>
</comment>
<dbReference type="SUPFAM" id="SSF51445">
    <property type="entry name" value="(Trans)glycosidases"/>
    <property type="match status" value="1"/>
</dbReference>
<dbReference type="InterPro" id="IPR008270">
    <property type="entry name" value="Glyco_hydro_25_AS"/>
</dbReference>
<dbReference type="PANTHER" id="PTHR34135:SF2">
    <property type="entry name" value="LYSOZYME"/>
    <property type="match status" value="1"/>
</dbReference>
<evidence type="ECO:0000256" key="1">
    <source>
        <dbReference type="ARBA" id="ARBA00010646"/>
    </source>
</evidence>
<organism evidence="5 6">
    <name type="scientific">Planifilum fimeticola</name>
    <dbReference type="NCBI Taxonomy" id="201975"/>
    <lineage>
        <taxon>Bacteria</taxon>
        <taxon>Bacillati</taxon>
        <taxon>Bacillota</taxon>
        <taxon>Bacilli</taxon>
        <taxon>Bacillales</taxon>
        <taxon>Thermoactinomycetaceae</taxon>
        <taxon>Planifilum</taxon>
    </lineage>
</organism>
<dbReference type="GO" id="GO:0003796">
    <property type="term" value="F:lysozyme activity"/>
    <property type="evidence" value="ECO:0007669"/>
    <property type="project" value="UniProtKB-EC"/>
</dbReference>
<protein>
    <recommendedName>
        <fullName evidence="4">Lysozyme</fullName>
        <ecNumber evidence="4">3.2.1.17</ecNumber>
    </recommendedName>
</protein>
<dbReference type="EMBL" id="PVNE01000006">
    <property type="protein sequence ID" value="PRX41526.1"/>
    <property type="molecule type" value="Genomic_DNA"/>
</dbReference>
<dbReference type="PROSITE" id="PS51904">
    <property type="entry name" value="GLYCOSYL_HYDROL_F25_2"/>
    <property type="match status" value="1"/>
</dbReference>
<evidence type="ECO:0000313" key="5">
    <source>
        <dbReference type="EMBL" id="PRX41526.1"/>
    </source>
</evidence>
<comment type="caution">
    <text evidence="5">The sequence shown here is derived from an EMBL/GenBank/DDBJ whole genome shotgun (WGS) entry which is preliminary data.</text>
</comment>
<dbReference type="InterPro" id="IPR018077">
    <property type="entry name" value="Glyco_hydro_fam25_subgr"/>
</dbReference>
<proteinExistence type="inferred from homology"/>
<dbReference type="Gene3D" id="3.20.20.80">
    <property type="entry name" value="Glycosidases"/>
    <property type="match status" value="1"/>
</dbReference>
<dbReference type="GO" id="GO:0016998">
    <property type="term" value="P:cell wall macromolecule catabolic process"/>
    <property type="evidence" value="ECO:0007669"/>
    <property type="project" value="InterPro"/>
</dbReference>
<dbReference type="SMART" id="SM00641">
    <property type="entry name" value="Glyco_25"/>
    <property type="match status" value="1"/>
</dbReference>
<dbReference type="PANTHER" id="PTHR34135">
    <property type="entry name" value="LYSOZYME"/>
    <property type="match status" value="1"/>
</dbReference>
<dbReference type="InterPro" id="IPR017853">
    <property type="entry name" value="GH"/>
</dbReference>
<accession>A0A2T0LH63</accession>
<name>A0A2T0LH63_9BACL</name>
<dbReference type="EC" id="3.2.1.17" evidence="4"/>
<reference evidence="5 6" key="1">
    <citation type="submission" date="2018-03" db="EMBL/GenBank/DDBJ databases">
        <title>Genomic Encyclopedia of Archaeal and Bacterial Type Strains, Phase II (KMG-II): from individual species to whole genera.</title>
        <authorList>
            <person name="Goeker M."/>
        </authorList>
    </citation>
    <scope>NUCLEOTIDE SEQUENCE [LARGE SCALE GENOMIC DNA]</scope>
    <source>
        <strain evidence="5 6">DSM 44946</strain>
    </source>
</reference>
<dbReference type="AlphaFoldDB" id="A0A2T0LH63"/>
<dbReference type="InterPro" id="IPR002053">
    <property type="entry name" value="Glyco_hydro_25"/>
</dbReference>
<keyword evidence="3 4" id="KW-0326">Glycosidase</keyword>
<keyword evidence="2 4" id="KW-0378">Hydrolase</keyword>
<dbReference type="CDD" id="cd06413">
    <property type="entry name" value="GH25_muramidase_1"/>
    <property type="match status" value="1"/>
</dbReference>
<dbReference type="GO" id="GO:0009253">
    <property type="term" value="P:peptidoglycan catabolic process"/>
    <property type="evidence" value="ECO:0007669"/>
    <property type="project" value="InterPro"/>
</dbReference>
<dbReference type="Pfam" id="PF01183">
    <property type="entry name" value="Glyco_hydro_25"/>
    <property type="match status" value="1"/>
</dbReference>
<dbReference type="Proteomes" id="UP000237797">
    <property type="component" value="Unassembled WGS sequence"/>
</dbReference>